<dbReference type="InterPro" id="IPR029058">
    <property type="entry name" value="AB_hydrolase_fold"/>
</dbReference>
<dbReference type="EMBL" id="JBHTKA010000001">
    <property type="protein sequence ID" value="MFD0998358.1"/>
    <property type="molecule type" value="Genomic_DNA"/>
</dbReference>
<keyword evidence="1" id="KW-0378">Hydrolase</keyword>
<accession>A0ABW3JWK4</accession>
<reference evidence="2" key="1">
    <citation type="journal article" date="2019" name="Int. J. Syst. Evol. Microbiol.">
        <title>The Global Catalogue of Microorganisms (GCM) 10K type strain sequencing project: providing services to taxonomists for standard genome sequencing and annotation.</title>
        <authorList>
            <consortium name="The Broad Institute Genomics Platform"/>
            <consortium name="The Broad Institute Genome Sequencing Center for Infectious Disease"/>
            <person name="Wu L."/>
            <person name="Ma J."/>
        </authorList>
    </citation>
    <scope>NUCLEOTIDE SEQUENCE [LARGE SCALE GENOMIC DNA]</scope>
    <source>
        <strain evidence="2">CCUG 58938</strain>
    </source>
</reference>
<organism evidence="1 2">
    <name type="scientific">Ohtaekwangia kribbensis</name>
    <dbReference type="NCBI Taxonomy" id="688913"/>
    <lineage>
        <taxon>Bacteria</taxon>
        <taxon>Pseudomonadati</taxon>
        <taxon>Bacteroidota</taxon>
        <taxon>Cytophagia</taxon>
        <taxon>Cytophagales</taxon>
        <taxon>Fulvivirgaceae</taxon>
        <taxon>Ohtaekwangia</taxon>
    </lineage>
</organism>
<proteinExistence type="predicted"/>
<protein>
    <submittedName>
        <fullName evidence="1">Alpha/beta fold hydrolase</fullName>
    </submittedName>
</protein>
<name>A0ABW3JWK4_9BACT</name>
<evidence type="ECO:0000313" key="2">
    <source>
        <dbReference type="Proteomes" id="UP001597112"/>
    </source>
</evidence>
<sequence>MKEIYLVSGLGADERVFEYLDLQPYKRTCLQWIRANEDETLEQYAARLCEQIKVENPVLIGVSFGGMIAVEIGKLIKTEKIILISSVKTKEDIPLHYRVMGAVNFNKLMPMGRMKDLYGIIAWLFGVSSKEERQLLEDILNSTDERFVHWAIDHIINWENKILLPNAVLIHGTSDRLLSGSTPDYSIKDGGHFMIVNRCEEISAIIKGILASVEKNTLV</sequence>
<dbReference type="SUPFAM" id="SSF53474">
    <property type="entry name" value="alpha/beta-Hydrolases"/>
    <property type="match status" value="1"/>
</dbReference>
<dbReference type="RefSeq" id="WP_377574924.1">
    <property type="nucleotide sequence ID" value="NZ_JBHTKA010000001.1"/>
</dbReference>
<evidence type="ECO:0000313" key="1">
    <source>
        <dbReference type="EMBL" id="MFD0998358.1"/>
    </source>
</evidence>
<gene>
    <name evidence="1" type="ORF">ACFQ21_03530</name>
</gene>
<dbReference type="Gene3D" id="3.40.50.1820">
    <property type="entry name" value="alpha/beta hydrolase"/>
    <property type="match status" value="1"/>
</dbReference>
<keyword evidence="2" id="KW-1185">Reference proteome</keyword>
<comment type="caution">
    <text evidence="1">The sequence shown here is derived from an EMBL/GenBank/DDBJ whole genome shotgun (WGS) entry which is preliminary data.</text>
</comment>
<dbReference type="Proteomes" id="UP001597112">
    <property type="component" value="Unassembled WGS sequence"/>
</dbReference>
<dbReference type="GO" id="GO:0016787">
    <property type="term" value="F:hydrolase activity"/>
    <property type="evidence" value="ECO:0007669"/>
    <property type="project" value="UniProtKB-KW"/>
</dbReference>